<sequence length="623" mass="68493">MSGAGGGEQSLFFLILPDLRKLCCVTLSLQSDDGEVRNKQVKTCRELLLLYADIIASPVLGCFSEITVVMAIPFFKRGIVQAYVQRHSLQMGSPQRVLPGILQTCLSYSLTSRLAPNWNKVGQFLIAGRDFLADSGKLNAIVMELSANESQLCVSVEANTVRLPPTRLADFDIPPMVLRNFHSQPDAVIQTFSMSSNWCYILPSMKRGQIVSISHRMPAESPFQCYADIQNHWSSLYGYRLPQIDEEEVIYCSVYFKLVGERLFTYPLSCIRTEPVQRCPRVDLQGALSSFLSHLRESLQAVCGFPARMTSKPCYHTTSLLSIASAQVASGKPVNLTTKSASRPVLSQLHAPCPIKPSFGGAPGAQSLSQPVGQSSSSSYLSTGRTQGVHPTPPQSYTPGRGLPSSSLYPSAAPPQPTTHPQPSQALPTGPKMVPIFKNKALPRHVNVTQLLAEKQQRRAEEQRQTPVSGQKRPCPAFSSSFSFWSVPPSLFSSSTSSNWTQEAHRPHFTPRPRPEGVSPHSSQVHASESAFRVRDEIAVGPPHPLPSGPLGNRGGDWFESKPKKPKSAVQDVDVEKHARSNQLSKINVATLQAWLKSRRVVVRSKDKKEELVSKVMRCLSES</sequence>
<keyword evidence="5" id="KW-1185">Reference proteome</keyword>
<feature type="region of interest" description="Disordered" evidence="1">
    <location>
        <begin position="455"/>
        <end position="475"/>
    </location>
</feature>
<keyword evidence="2" id="KW-0472">Membrane</keyword>
<reference evidence="4 5" key="1">
    <citation type="submission" date="2021-04" db="EMBL/GenBank/DDBJ databases">
        <authorList>
            <person name="De Guttry C."/>
            <person name="Zahm M."/>
            <person name="Klopp C."/>
            <person name="Cabau C."/>
            <person name="Louis A."/>
            <person name="Berthelot C."/>
            <person name="Parey E."/>
            <person name="Roest Crollius H."/>
            <person name="Montfort J."/>
            <person name="Robinson-Rechavi M."/>
            <person name="Bucao C."/>
            <person name="Bouchez O."/>
            <person name="Gislard M."/>
            <person name="Lluch J."/>
            <person name="Milhes M."/>
            <person name="Lampietro C."/>
            <person name="Lopez Roques C."/>
            <person name="Donnadieu C."/>
            <person name="Braasch I."/>
            <person name="Desvignes T."/>
            <person name="Postlethwait J."/>
            <person name="Bobe J."/>
            <person name="Wedekind C."/>
            <person name="Guiguen Y."/>
        </authorList>
    </citation>
    <scope>NUCLEOTIDE SEQUENCE [LARGE SCALE GENOMIC DNA]</scope>
    <source>
        <strain evidence="4">Cs_M1</strain>
        <tissue evidence="4">Blood</tissue>
    </source>
</reference>
<gene>
    <name evidence="4" type="ORF">J4Q44_G00299970</name>
</gene>
<feature type="region of interest" description="Disordered" evidence="1">
    <location>
        <begin position="496"/>
        <end position="580"/>
    </location>
</feature>
<evidence type="ECO:0000256" key="2">
    <source>
        <dbReference type="SAM" id="Phobius"/>
    </source>
</evidence>
<dbReference type="PANTHER" id="PTHR28495">
    <property type="entry name" value="HYPOTHETICAL PROTEIN LOC100359752"/>
    <property type="match status" value="1"/>
</dbReference>
<name>A0AAN8KS42_9TELE</name>
<feature type="region of interest" description="Disordered" evidence="1">
    <location>
        <begin position="360"/>
        <end position="433"/>
    </location>
</feature>
<comment type="caution">
    <text evidence="4">The sequence shown here is derived from an EMBL/GenBank/DDBJ whole genome shotgun (WGS) entry which is preliminary data.</text>
</comment>
<dbReference type="InterPro" id="IPR031643">
    <property type="entry name" value="DUF4708"/>
</dbReference>
<protein>
    <recommendedName>
        <fullName evidence="3">DUF4708 domain-containing protein</fullName>
    </recommendedName>
</protein>
<dbReference type="Proteomes" id="UP001356427">
    <property type="component" value="Unassembled WGS sequence"/>
</dbReference>
<dbReference type="AlphaFoldDB" id="A0AAN8KS42"/>
<dbReference type="Pfam" id="PF15813">
    <property type="entry name" value="DUF4708"/>
    <property type="match status" value="1"/>
</dbReference>
<evidence type="ECO:0000313" key="4">
    <source>
        <dbReference type="EMBL" id="KAK6299964.1"/>
    </source>
</evidence>
<accession>A0AAN8KS42</accession>
<feature type="domain" description="DUF4708" evidence="3">
    <location>
        <begin position="9"/>
        <end position="280"/>
    </location>
</feature>
<proteinExistence type="predicted"/>
<feature type="compositionally biased region" description="Low complexity" evidence="1">
    <location>
        <begin position="366"/>
        <end position="382"/>
    </location>
</feature>
<evidence type="ECO:0000256" key="1">
    <source>
        <dbReference type="SAM" id="MobiDB-lite"/>
    </source>
</evidence>
<dbReference type="PANTHER" id="PTHR28495:SF1">
    <property type="entry name" value="GENE, 17266-RELATED"/>
    <property type="match status" value="1"/>
</dbReference>
<feature type="transmembrane region" description="Helical" evidence="2">
    <location>
        <begin position="47"/>
        <end position="75"/>
    </location>
</feature>
<evidence type="ECO:0000313" key="5">
    <source>
        <dbReference type="Proteomes" id="UP001356427"/>
    </source>
</evidence>
<dbReference type="EMBL" id="JAGTTL010000028">
    <property type="protein sequence ID" value="KAK6299964.1"/>
    <property type="molecule type" value="Genomic_DNA"/>
</dbReference>
<keyword evidence="2" id="KW-0812">Transmembrane</keyword>
<evidence type="ECO:0000259" key="3">
    <source>
        <dbReference type="Pfam" id="PF15813"/>
    </source>
</evidence>
<keyword evidence="2" id="KW-1133">Transmembrane helix</keyword>
<feature type="compositionally biased region" description="Basic and acidic residues" evidence="1">
    <location>
        <begin position="455"/>
        <end position="464"/>
    </location>
</feature>
<organism evidence="4 5">
    <name type="scientific">Coregonus suidteri</name>
    <dbReference type="NCBI Taxonomy" id="861788"/>
    <lineage>
        <taxon>Eukaryota</taxon>
        <taxon>Metazoa</taxon>
        <taxon>Chordata</taxon>
        <taxon>Craniata</taxon>
        <taxon>Vertebrata</taxon>
        <taxon>Euteleostomi</taxon>
        <taxon>Actinopterygii</taxon>
        <taxon>Neopterygii</taxon>
        <taxon>Teleostei</taxon>
        <taxon>Protacanthopterygii</taxon>
        <taxon>Salmoniformes</taxon>
        <taxon>Salmonidae</taxon>
        <taxon>Coregoninae</taxon>
        <taxon>Coregonus</taxon>
    </lineage>
</organism>